<sequence>MLLVQFKNVQGGRQIGVLEQNTIRVIEDYETTYALAQDAIRQKASLAALASAAVGKVQLAFDVVQAAGLLLPPIDHADPAHCYVTGTGLTHLGSADTRDAMHKKIGGDVESLSDSMKMFRMGVEGGKPAAGEAGVQPEWFYKGDGSIVAASGADLAMPDFALDGGEEPEVAGLYVIGDDGQPYRVGYAIGNEFSDHVTERQNYLYLAHSKLRACGLGPALLVGEAPAHIEGTSRIYDKEGKLRWEKAFFSGEQNMSHTLANLEHHHFKYPLFKRPGDVHIHFFGTATLSVADNIVVQPGETFEIEAPQFGPALRNRLSVYATEVAKVLPL</sequence>
<dbReference type="InterPro" id="IPR036663">
    <property type="entry name" value="Fumarylacetoacetase_C_sf"/>
</dbReference>
<dbReference type="SUPFAM" id="SSF56529">
    <property type="entry name" value="FAH"/>
    <property type="match status" value="1"/>
</dbReference>
<dbReference type="PIRSF" id="PIRSF033905">
    <property type="entry name" value="UCP033905"/>
    <property type="match status" value="1"/>
</dbReference>
<reference evidence="1" key="1">
    <citation type="submission" date="2019-12" db="EMBL/GenBank/DDBJ databases">
        <title>Novel species isolated from a subtropical stream in China.</title>
        <authorList>
            <person name="Lu H."/>
        </authorList>
    </citation>
    <scope>NUCLEOTIDE SEQUENCE [LARGE SCALE GENOMIC DNA]</scope>
    <source>
        <strain evidence="1">FT93W</strain>
    </source>
</reference>
<dbReference type="NCBIfam" id="NF040903">
    <property type="entry name" value="GguC"/>
    <property type="match status" value="1"/>
</dbReference>
<evidence type="ECO:0000313" key="1">
    <source>
        <dbReference type="EMBL" id="MYN45436.1"/>
    </source>
</evidence>
<evidence type="ECO:0000313" key="2">
    <source>
        <dbReference type="Proteomes" id="UP000444316"/>
    </source>
</evidence>
<dbReference type="RefSeq" id="WP_161035059.1">
    <property type="nucleotide sequence ID" value="NZ_WWCL01000002.1"/>
</dbReference>
<dbReference type="EMBL" id="WWCL01000002">
    <property type="protein sequence ID" value="MYN45436.1"/>
    <property type="molecule type" value="Genomic_DNA"/>
</dbReference>
<dbReference type="Proteomes" id="UP000444316">
    <property type="component" value="Unassembled WGS sequence"/>
</dbReference>
<gene>
    <name evidence="1" type="ORF">GTP23_10280</name>
</gene>
<dbReference type="AlphaFoldDB" id="A0A845I2V1"/>
<organism evidence="1 2">
    <name type="scientific">Duganella fentianensis</name>
    <dbReference type="NCBI Taxonomy" id="2692177"/>
    <lineage>
        <taxon>Bacteria</taxon>
        <taxon>Pseudomonadati</taxon>
        <taxon>Pseudomonadota</taxon>
        <taxon>Betaproteobacteria</taxon>
        <taxon>Burkholderiales</taxon>
        <taxon>Oxalobacteraceae</taxon>
        <taxon>Telluria group</taxon>
        <taxon>Duganella</taxon>
    </lineage>
</organism>
<accession>A0A845I2V1</accession>
<keyword evidence="2" id="KW-1185">Reference proteome</keyword>
<dbReference type="InterPro" id="IPR009645">
    <property type="entry name" value="GguC"/>
</dbReference>
<name>A0A845I2V1_9BURK</name>
<protein>
    <submittedName>
        <fullName evidence="1">FAH family protein</fullName>
    </submittedName>
</protein>
<dbReference type="Gene3D" id="3.90.850.10">
    <property type="entry name" value="Fumarylacetoacetase-like, C-terminal domain"/>
    <property type="match status" value="1"/>
</dbReference>
<dbReference type="GO" id="GO:0003824">
    <property type="term" value="F:catalytic activity"/>
    <property type="evidence" value="ECO:0007669"/>
    <property type="project" value="InterPro"/>
</dbReference>
<comment type="caution">
    <text evidence="1">The sequence shown here is derived from an EMBL/GenBank/DDBJ whole genome shotgun (WGS) entry which is preliminary data.</text>
</comment>
<proteinExistence type="predicted"/>